<dbReference type="PANTHER" id="PTHR30055:SF209">
    <property type="entry name" value="POSSIBLE TRANSCRIPTIONAL REGULATORY PROTEIN (PROBABLY TETR-FAMILY)"/>
    <property type="match status" value="1"/>
</dbReference>
<dbReference type="Pfam" id="PF00440">
    <property type="entry name" value="TetR_N"/>
    <property type="match status" value="1"/>
</dbReference>
<evidence type="ECO:0000256" key="1">
    <source>
        <dbReference type="ARBA" id="ARBA00023125"/>
    </source>
</evidence>
<accession>A0A3M2M9Y5</accession>
<dbReference type="RefSeq" id="WP_122193473.1">
    <property type="nucleotide sequence ID" value="NZ_JBHSKC010000005.1"/>
</dbReference>
<protein>
    <submittedName>
        <fullName evidence="4">TetR/AcrR family transcriptional regulator</fullName>
    </submittedName>
</protein>
<keyword evidence="1 2" id="KW-0238">DNA-binding</keyword>
<comment type="caution">
    <text evidence="4">The sequence shown here is derived from an EMBL/GenBank/DDBJ whole genome shotgun (WGS) entry which is preliminary data.</text>
</comment>
<name>A0A3M2M9Y5_9ACTN</name>
<gene>
    <name evidence="4" type="ORF">EBO15_06900</name>
</gene>
<reference evidence="4 5" key="1">
    <citation type="submission" date="2018-10" db="EMBL/GenBank/DDBJ databases">
        <title>Isolation from soil.</title>
        <authorList>
            <person name="Hu J."/>
        </authorList>
    </citation>
    <scope>NUCLEOTIDE SEQUENCE [LARGE SCALE GENOMIC DNA]</scope>
    <source>
        <strain evidence="4 5">NEAU-Ht49</strain>
    </source>
</reference>
<dbReference type="Proteomes" id="UP000282674">
    <property type="component" value="Unassembled WGS sequence"/>
</dbReference>
<evidence type="ECO:0000313" key="4">
    <source>
        <dbReference type="EMBL" id="RMI46291.1"/>
    </source>
</evidence>
<dbReference type="Gene3D" id="1.10.357.10">
    <property type="entry name" value="Tetracycline Repressor, domain 2"/>
    <property type="match status" value="1"/>
</dbReference>
<dbReference type="AlphaFoldDB" id="A0A3M2M9Y5"/>
<dbReference type="OrthoDB" id="5190841at2"/>
<dbReference type="EMBL" id="RFFG01000009">
    <property type="protein sequence ID" value="RMI46291.1"/>
    <property type="molecule type" value="Genomic_DNA"/>
</dbReference>
<evidence type="ECO:0000256" key="2">
    <source>
        <dbReference type="PROSITE-ProRule" id="PRU00335"/>
    </source>
</evidence>
<dbReference type="GO" id="GO:0000976">
    <property type="term" value="F:transcription cis-regulatory region binding"/>
    <property type="evidence" value="ECO:0007669"/>
    <property type="project" value="TreeGrafter"/>
</dbReference>
<feature type="domain" description="HTH tetR-type" evidence="3">
    <location>
        <begin position="9"/>
        <end position="69"/>
    </location>
</feature>
<dbReference type="SUPFAM" id="SSF46689">
    <property type="entry name" value="Homeodomain-like"/>
    <property type="match status" value="1"/>
</dbReference>
<proteinExistence type="predicted"/>
<dbReference type="PROSITE" id="PS50977">
    <property type="entry name" value="HTH_TETR_2"/>
    <property type="match status" value="1"/>
</dbReference>
<keyword evidence="5" id="KW-1185">Reference proteome</keyword>
<feature type="DNA-binding region" description="H-T-H motif" evidence="2">
    <location>
        <begin position="32"/>
        <end position="51"/>
    </location>
</feature>
<sequence length="200" mass="21580">MPRERADAARNRRAILAATERLLDAHRPQDISMEQVATEAGVAKGTVFHRFGNRAGLMLALMVERARSLEDAVRTGPPPLGPGADAPDRERLLAFVDAIVDVVSRNKSLLAELSRSGVTLPSSDEYHADQEEPHGVYAFWHGHISALLRAENPALDAETVAHVLLGSLHSDPVLVQLTAEGPDRLKAALRAMIVGLLDAP</sequence>
<evidence type="ECO:0000313" key="5">
    <source>
        <dbReference type="Proteomes" id="UP000282674"/>
    </source>
</evidence>
<dbReference type="InterPro" id="IPR009057">
    <property type="entry name" value="Homeodomain-like_sf"/>
</dbReference>
<dbReference type="InterPro" id="IPR001647">
    <property type="entry name" value="HTH_TetR"/>
</dbReference>
<organism evidence="4 5">
    <name type="scientific">Actinomadura harenae</name>
    <dbReference type="NCBI Taxonomy" id="2483351"/>
    <lineage>
        <taxon>Bacteria</taxon>
        <taxon>Bacillati</taxon>
        <taxon>Actinomycetota</taxon>
        <taxon>Actinomycetes</taxon>
        <taxon>Streptosporangiales</taxon>
        <taxon>Thermomonosporaceae</taxon>
        <taxon>Actinomadura</taxon>
    </lineage>
</organism>
<dbReference type="InterPro" id="IPR050109">
    <property type="entry name" value="HTH-type_TetR-like_transc_reg"/>
</dbReference>
<dbReference type="GO" id="GO:0003700">
    <property type="term" value="F:DNA-binding transcription factor activity"/>
    <property type="evidence" value="ECO:0007669"/>
    <property type="project" value="TreeGrafter"/>
</dbReference>
<evidence type="ECO:0000259" key="3">
    <source>
        <dbReference type="PROSITE" id="PS50977"/>
    </source>
</evidence>
<dbReference type="PANTHER" id="PTHR30055">
    <property type="entry name" value="HTH-TYPE TRANSCRIPTIONAL REGULATOR RUTR"/>
    <property type="match status" value="1"/>
</dbReference>